<organism evidence="1 2">
    <name type="scientific">Coprinellus micaceus</name>
    <name type="common">Glistening ink-cap mushroom</name>
    <name type="synonym">Coprinus micaceus</name>
    <dbReference type="NCBI Taxonomy" id="71717"/>
    <lineage>
        <taxon>Eukaryota</taxon>
        <taxon>Fungi</taxon>
        <taxon>Dikarya</taxon>
        <taxon>Basidiomycota</taxon>
        <taxon>Agaricomycotina</taxon>
        <taxon>Agaricomycetes</taxon>
        <taxon>Agaricomycetidae</taxon>
        <taxon>Agaricales</taxon>
        <taxon>Agaricineae</taxon>
        <taxon>Psathyrellaceae</taxon>
        <taxon>Coprinellus</taxon>
    </lineage>
</organism>
<accession>A0A4Y7T2U4</accession>
<evidence type="ECO:0000313" key="2">
    <source>
        <dbReference type="Proteomes" id="UP000298030"/>
    </source>
</evidence>
<comment type="caution">
    <text evidence="1">The sequence shown here is derived from an EMBL/GenBank/DDBJ whole genome shotgun (WGS) entry which is preliminary data.</text>
</comment>
<name>A0A4Y7T2U4_COPMI</name>
<evidence type="ECO:0000313" key="1">
    <source>
        <dbReference type="EMBL" id="TEB28274.1"/>
    </source>
</evidence>
<proteinExistence type="predicted"/>
<sequence length="53" mass="5672">MTGSTLHPVRTTQASSLDLTTALHAAFPGHSWTSISELRSRKALLPHCASKSL</sequence>
<reference evidence="1 2" key="1">
    <citation type="journal article" date="2019" name="Nat. Ecol. Evol.">
        <title>Megaphylogeny resolves global patterns of mushroom evolution.</title>
        <authorList>
            <person name="Varga T."/>
            <person name="Krizsan K."/>
            <person name="Foldi C."/>
            <person name="Dima B."/>
            <person name="Sanchez-Garcia M."/>
            <person name="Sanchez-Ramirez S."/>
            <person name="Szollosi G.J."/>
            <person name="Szarkandi J.G."/>
            <person name="Papp V."/>
            <person name="Albert L."/>
            <person name="Andreopoulos W."/>
            <person name="Angelini C."/>
            <person name="Antonin V."/>
            <person name="Barry K.W."/>
            <person name="Bougher N.L."/>
            <person name="Buchanan P."/>
            <person name="Buyck B."/>
            <person name="Bense V."/>
            <person name="Catcheside P."/>
            <person name="Chovatia M."/>
            <person name="Cooper J."/>
            <person name="Damon W."/>
            <person name="Desjardin D."/>
            <person name="Finy P."/>
            <person name="Geml J."/>
            <person name="Haridas S."/>
            <person name="Hughes K."/>
            <person name="Justo A."/>
            <person name="Karasinski D."/>
            <person name="Kautmanova I."/>
            <person name="Kiss B."/>
            <person name="Kocsube S."/>
            <person name="Kotiranta H."/>
            <person name="LaButti K.M."/>
            <person name="Lechner B.E."/>
            <person name="Liimatainen K."/>
            <person name="Lipzen A."/>
            <person name="Lukacs Z."/>
            <person name="Mihaltcheva S."/>
            <person name="Morgado L.N."/>
            <person name="Niskanen T."/>
            <person name="Noordeloos M.E."/>
            <person name="Ohm R.A."/>
            <person name="Ortiz-Santana B."/>
            <person name="Ovrebo C."/>
            <person name="Racz N."/>
            <person name="Riley R."/>
            <person name="Savchenko A."/>
            <person name="Shiryaev A."/>
            <person name="Soop K."/>
            <person name="Spirin V."/>
            <person name="Szebenyi C."/>
            <person name="Tomsovsky M."/>
            <person name="Tulloss R.E."/>
            <person name="Uehling J."/>
            <person name="Grigoriev I.V."/>
            <person name="Vagvolgyi C."/>
            <person name="Papp T."/>
            <person name="Martin F.M."/>
            <person name="Miettinen O."/>
            <person name="Hibbett D.S."/>
            <person name="Nagy L.G."/>
        </authorList>
    </citation>
    <scope>NUCLEOTIDE SEQUENCE [LARGE SCALE GENOMIC DNA]</scope>
    <source>
        <strain evidence="1 2">FP101781</strain>
    </source>
</reference>
<protein>
    <submittedName>
        <fullName evidence="1">Uncharacterized protein</fullName>
    </submittedName>
</protein>
<dbReference type="Proteomes" id="UP000298030">
    <property type="component" value="Unassembled WGS sequence"/>
</dbReference>
<dbReference type="EMBL" id="QPFP01000033">
    <property type="protein sequence ID" value="TEB28274.1"/>
    <property type="molecule type" value="Genomic_DNA"/>
</dbReference>
<gene>
    <name evidence="1" type="ORF">FA13DRAFT_1735677</name>
</gene>
<keyword evidence="2" id="KW-1185">Reference proteome</keyword>
<dbReference type="AlphaFoldDB" id="A0A4Y7T2U4"/>